<proteinExistence type="predicted"/>
<dbReference type="InterPro" id="IPR002035">
    <property type="entry name" value="VWF_A"/>
</dbReference>
<dbReference type="PANTHER" id="PTHR10166:SF37">
    <property type="entry name" value="STOLID, ISOFORM H"/>
    <property type="match status" value="1"/>
</dbReference>
<dbReference type="OrthoDB" id="10054666at2759"/>
<reference evidence="2 3" key="1">
    <citation type="submission" date="2013-11" db="EMBL/GenBank/DDBJ databases">
        <title>Draft genome of the bovine lungworm Dictyocaulus viviparus.</title>
        <authorList>
            <person name="Mitreva M."/>
        </authorList>
    </citation>
    <scope>NUCLEOTIDE SEQUENCE [LARGE SCALE GENOMIC DNA]</scope>
    <source>
        <strain evidence="2 3">HannoverDv2000</strain>
    </source>
</reference>
<dbReference type="SUPFAM" id="SSF53300">
    <property type="entry name" value="vWA-like"/>
    <property type="match status" value="1"/>
</dbReference>
<organism evidence="2 3">
    <name type="scientific">Dictyocaulus viviparus</name>
    <name type="common">Bovine lungworm</name>
    <dbReference type="NCBI Taxonomy" id="29172"/>
    <lineage>
        <taxon>Eukaryota</taxon>
        <taxon>Metazoa</taxon>
        <taxon>Ecdysozoa</taxon>
        <taxon>Nematoda</taxon>
        <taxon>Chromadorea</taxon>
        <taxon>Rhabditida</taxon>
        <taxon>Rhabditina</taxon>
        <taxon>Rhabditomorpha</taxon>
        <taxon>Strongyloidea</taxon>
        <taxon>Metastrongylidae</taxon>
        <taxon>Dictyocaulus</taxon>
    </lineage>
</organism>
<dbReference type="InterPro" id="IPR036465">
    <property type="entry name" value="vWFA_dom_sf"/>
</dbReference>
<dbReference type="STRING" id="29172.A0A0D8XB62"/>
<keyword evidence="3" id="KW-1185">Reference proteome</keyword>
<reference evidence="3" key="2">
    <citation type="journal article" date="2016" name="Sci. Rep.">
        <title>Dictyocaulus viviparus genome, variome and transcriptome elucidate lungworm biology and support future intervention.</title>
        <authorList>
            <person name="McNulty S.N."/>
            <person name="Strube C."/>
            <person name="Rosa B.A."/>
            <person name="Martin J.C."/>
            <person name="Tyagi R."/>
            <person name="Choi Y.J."/>
            <person name="Wang Q."/>
            <person name="Hallsworth Pepin K."/>
            <person name="Zhang X."/>
            <person name="Ozersky P."/>
            <person name="Wilson R.K."/>
            <person name="Sternberg P.W."/>
            <person name="Gasser R.B."/>
            <person name="Mitreva M."/>
        </authorList>
    </citation>
    <scope>NUCLEOTIDE SEQUENCE [LARGE SCALE GENOMIC DNA]</scope>
    <source>
        <strain evidence="3">HannoverDv2000</strain>
    </source>
</reference>
<feature type="domain" description="VWFA" evidence="1">
    <location>
        <begin position="47"/>
        <end position="145"/>
    </location>
</feature>
<dbReference type="PANTHER" id="PTHR10166">
    <property type="entry name" value="VOLTAGE-DEPENDENT CALCIUM CHANNEL SUBUNIT ALPHA-2/DELTA-RELATED"/>
    <property type="match status" value="1"/>
</dbReference>
<dbReference type="PROSITE" id="PS50234">
    <property type="entry name" value="VWFA"/>
    <property type="match status" value="1"/>
</dbReference>
<evidence type="ECO:0000259" key="1">
    <source>
        <dbReference type="PROSITE" id="PS50234"/>
    </source>
</evidence>
<accession>A0A0D8XB62</accession>
<dbReference type="InterPro" id="IPR051173">
    <property type="entry name" value="Ca_channel_alpha-2/delta"/>
</dbReference>
<gene>
    <name evidence="2" type="ORF">DICVIV_12170</name>
</gene>
<dbReference type="EMBL" id="KN716748">
    <property type="protein sequence ID" value="KJH41850.1"/>
    <property type="molecule type" value="Genomic_DNA"/>
</dbReference>
<dbReference type="Gene3D" id="3.40.50.410">
    <property type="entry name" value="von Willebrand factor, type A domain"/>
    <property type="match status" value="1"/>
</dbReference>
<dbReference type="GO" id="GO:0005891">
    <property type="term" value="C:voltage-gated calcium channel complex"/>
    <property type="evidence" value="ECO:0007669"/>
    <property type="project" value="TreeGrafter"/>
</dbReference>
<evidence type="ECO:0000313" key="3">
    <source>
        <dbReference type="Proteomes" id="UP000053766"/>
    </source>
</evidence>
<dbReference type="GO" id="GO:0005245">
    <property type="term" value="F:voltage-gated calcium channel activity"/>
    <property type="evidence" value="ECO:0007669"/>
    <property type="project" value="TreeGrafter"/>
</dbReference>
<name>A0A0D8XB62_DICVI</name>
<sequence>MSLWWRHVPLFSQLPGHYELNTREEMALMERNNTEDRVHIVFPEHVLSAELQYIEAINSLNGRSHQGCENVIMLITDGAPNVYKEIFDLYNKDKKVRFFSFLIGEEAIDFEQVKTMACTNRGYMVHVQNMADVEDKVQVNMFEILFLSI</sequence>
<dbReference type="Pfam" id="PF00092">
    <property type="entry name" value="VWA"/>
    <property type="match status" value="1"/>
</dbReference>
<evidence type="ECO:0000313" key="2">
    <source>
        <dbReference type="EMBL" id="KJH41850.1"/>
    </source>
</evidence>
<protein>
    <recommendedName>
        <fullName evidence="1">VWFA domain-containing protein</fullName>
    </recommendedName>
</protein>
<dbReference type="AlphaFoldDB" id="A0A0D8XB62"/>
<dbReference type="Proteomes" id="UP000053766">
    <property type="component" value="Unassembled WGS sequence"/>
</dbReference>